<comment type="caution">
    <text evidence="1">The sequence shown here is derived from an EMBL/GenBank/DDBJ whole genome shotgun (WGS) entry which is preliminary data.</text>
</comment>
<evidence type="ECO:0000313" key="1">
    <source>
        <dbReference type="EMBL" id="CAK7324801.1"/>
    </source>
</evidence>
<reference evidence="1 2" key="1">
    <citation type="submission" date="2024-01" db="EMBL/GenBank/DDBJ databases">
        <authorList>
            <person name="Waweru B."/>
        </authorList>
    </citation>
    <scope>NUCLEOTIDE SEQUENCE [LARGE SCALE GENOMIC DNA]</scope>
</reference>
<evidence type="ECO:0000313" key="2">
    <source>
        <dbReference type="Proteomes" id="UP001314170"/>
    </source>
</evidence>
<sequence>MYVLFLVELDIDLFGSNHQRSCSSLSPQATPKLPILHTRNFLQAPVGYRAQQLQPKLRPPNALPAHEQQRKFGNSCLVFHIHIREYSKMVAVALYIKNYNGALFRQYPGP</sequence>
<keyword evidence="2" id="KW-1185">Reference proteome</keyword>
<gene>
    <name evidence="1" type="ORF">DCAF_LOCUS2467</name>
</gene>
<protein>
    <submittedName>
        <fullName evidence="1">Uncharacterized protein</fullName>
    </submittedName>
</protein>
<dbReference type="Proteomes" id="UP001314170">
    <property type="component" value="Unassembled WGS sequence"/>
</dbReference>
<dbReference type="AlphaFoldDB" id="A0AAV1QXS1"/>
<accession>A0AAV1QXS1</accession>
<dbReference type="EMBL" id="CAWUPB010000755">
    <property type="protein sequence ID" value="CAK7324801.1"/>
    <property type="molecule type" value="Genomic_DNA"/>
</dbReference>
<organism evidence="1 2">
    <name type="scientific">Dovyalis caffra</name>
    <dbReference type="NCBI Taxonomy" id="77055"/>
    <lineage>
        <taxon>Eukaryota</taxon>
        <taxon>Viridiplantae</taxon>
        <taxon>Streptophyta</taxon>
        <taxon>Embryophyta</taxon>
        <taxon>Tracheophyta</taxon>
        <taxon>Spermatophyta</taxon>
        <taxon>Magnoliopsida</taxon>
        <taxon>eudicotyledons</taxon>
        <taxon>Gunneridae</taxon>
        <taxon>Pentapetalae</taxon>
        <taxon>rosids</taxon>
        <taxon>fabids</taxon>
        <taxon>Malpighiales</taxon>
        <taxon>Salicaceae</taxon>
        <taxon>Flacourtieae</taxon>
        <taxon>Dovyalis</taxon>
    </lineage>
</organism>
<name>A0AAV1QXS1_9ROSI</name>
<proteinExistence type="predicted"/>